<proteinExistence type="inferred from homology"/>
<feature type="transmembrane region" description="Helical" evidence="7">
    <location>
        <begin position="270"/>
        <end position="291"/>
    </location>
</feature>
<keyword evidence="6 7" id="KW-0472">Membrane</keyword>
<dbReference type="PROSITE" id="PS50928">
    <property type="entry name" value="ABC_TM1"/>
    <property type="match status" value="1"/>
</dbReference>
<feature type="compositionally biased region" description="Basic and acidic residues" evidence="8">
    <location>
        <begin position="9"/>
        <end position="32"/>
    </location>
</feature>
<keyword evidence="11" id="KW-1185">Reference proteome</keyword>
<dbReference type="InterPro" id="IPR000515">
    <property type="entry name" value="MetI-like"/>
</dbReference>
<feature type="region of interest" description="Disordered" evidence="8">
    <location>
        <begin position="1"/>
        <end position="32"/>
    </location>
</feature>
<reference evidence="10 11" key="1">
    <citation type="submission" date="2018-10" db="EMBL/GenBank/DDBJ databases">
        <authorList>
            <person name="Li J."/>
        </authorList>
    </citation>
    <scope>NUCLEOTIDE SEQUENCE [LARGE SCALE GENOMIC DNA]</scope>
    <source>
        <strain evidence="10 11">JCM 11654</strain>
    </source>
</reference>
<feature type="transmembrane region" description="Helical" evidence="7">
    <location>
        <begin position="224"/>
        <end position="250"/>
    </location>
</feature>
<comment type="similarity">
    <text evidence="7">Belongs to the binding-protein-dependent transport system permease family.</text>
</comment>
<feature type="domain" description="ABC transmembrane type-1" evidence="9">
    <location>
        <begin position="103"/>
        <end position="292"/>
    </location>
</feature>
<evidence type="ECO:0000256" key="2">
    <source>
        <dbReference type="ARBA" id="ARBA00022448"/>
    </source>
</evidence>
<evidence type="ECO:0000256" key="6">
    <source>
        <dbReference type="ARBA" id="ARBA00023136"/>
    </source>
</evidence>
<comment type="caution">
    <text evidence="10">The sequence shown here is derived from an EMBL/GenBank/DDBJ whole genome shotgun (WGS) entry which is preliminary data.</text>
</comment>
<feature type="transmembrane region" description="Helical" evidence="7">
    <location>
        <begin position="167"/>
        <end position="185"/>
    </location>
</feature>
<evidence type="ECO:0000256" key="7">
    <source>
        <dbReference type="RuleBase" id="RU363032"/>
    </source>
</evidence>
<name>A0A3L7APB8_9MICO</name>
<dbReference type="Gene3D" id="1.10.3720.10">
    <property type="entry name" value="MetI-like"/>
    <property type="match status" value="1"/>
</dbReference>
<evidence type="ECO:0000256" key="5">
    <source>
        <dbReference type="ARBA" id="ARBA00022989"/>
    </source>
</evidence>
<protein>
    <submittedName>
        <fullName evidence="10">ABC transporter permease</fullName>
    </submittedName>
</protein>
<evidence type="ECO:0000256" key="1">
    <source>
        <dbReference type="ARBA" id="ARBA00004651"/>
    </source>
</evidence>
<dbReference type="RefSeq" id="WP_121688850.1">
    <property type="nucleotide sequence ID" value="NZ_RCUY01000009.1"/>
</dbReference>
<organism evidence="10 11">
    <name type="scientific">Mycetocola lacteus</name>
    <dbReference type="NCBI Taxonomy" id="76637"/>
    <lineage>
        <taxon>Bacteria</taxon>
        <taxon>Bacillati</taxon>
        <taxon>Actinomycetota</taxon>
        <taxon>Actinomycetes</taxon>
        <taxon>Micrococcales</taxon>
        <taxon>Microbacteriaceae</taxon>
        <taxon>Mycetocola</taxon>
    </lineage>
</organism>
<keyword evidence="4 7" id="KW-0812">Transmembrane</keyword>
<accession>A0A3L7APB8</accession>
<dbReference type="OrthoDB" id="9812701at2"/>
<dbReference type="GO" id="GO:0005886">
    <property type="term" value="C:plasma membrane"/>
    <property type="evidence" value="ECO:0007669"/>
    <property type="project" value="UniProtKB-SubCell"/>
</dbReference>
<dbReference type="Proteomes" id="UP000269438">
    <property type="component" value="Unassembled WGS sequence"/>
</dbReference>
<keyword evidence="3" id="KW-1003">Cell membrane</keyword>
<dbReference type="InterPro" id="IPR035906">
    <property type="entry name" value="MetI-like_sf"/>
</dbReference>
<dbReference type="InterPro" id="IPR050366">
    <property type="entry name" value="BP-dependent_transpt_permease"/>
</dbReference>
<evidence type="ECO:0000259" key="9">
    <source>
        <dbReference type="PROSITE" id="PS50928"/>
    </source>
</evidence>
<feature type="transmembrane region" description="Helical" evidence="7">
    <location>
        <begin position="107"/>
        <end position="130"/>
    </location>
</feature>
<dbReference type="SUPFAM" id="SSF161098">
    <property type="entry name" value="MetI-like"/>
    <property type="match status" value="1"/>
</dbReference>
<dbReference type="CDD" id="cd06261">
    <property type="entry name" value="TM_PBP2"/>
    <property type="match status" value="1"/>
</dbReference>
<feature type="transmembrane region" description="Helical" evidence="7">
    <location>
        <begin position="142"/>
        <end position="161"/>
    </location>
</feature>
<gene>
    <name evidence="10" type="ORF">D9V34_11060</name>
</gene>
<dbReference type="GO" id="GO:0055085">
    <property type="term" value="P:transmembrane transport"/>
    <property type="evidence" value="ECO:0007669"/>
    <property type="project" value="InterPro"/>
</dbReference>
<evidence type="ECO:0000256" key="4">
    <source>
        <dbReference type="ARBA" id="ARBA00022692"/>
    </source>
</evidence>
<dbReference type="EMBL" id="RCUY01000009">
    <property type="protein sequence ID" value="RLP82319.1"/>
    <property type="molecule type" value="Genomic_DNA"/>
</dbReference>
<keyword evidence="2 7" id="KW-0813">Transport</keyword>
<dbReference type="Pfam" id="PF00528">
    <property type="entry name" value="BPD_transp_1"/>
    <property type="match status" value="1"/>
</dbReference>
<feature type="transmembrane region" description="Helical" evidence="7">
    <location>
        <begin position="44"/>
        <end position="63"/>
    </location>
</feature>
<dbReference type="AlphaFoldDB" id="A0A3L7APB8"/>
<dbReference type="PANTHER" id="PTHR43386:SF25">
    <property type="entry name" value="PEPTIDE ABC TRANSPORTER PERMEASE PROTEIN"/>
    <property type="match status" value="1"/>
</dbReference>
<evidence type="ECO:0000256" key="8">
    <source>
        <dbReference type="SAM" id="MobiDB-lite"/>
    </source>
</evidence>
<evidence type="ECO:0000256" key="3">
    <source>
        <dbReference type="ARBA" id="ARBA00022475"/>
    </source>
</evidence>
<evidence type="ECO:0000313" key="11">
    <source>
        <dbReference type="Proteomes" id="UP000269438"/>
    </source>
</evidence>
<comment type="subcellular location">
    <subcellularLocation>
        <location evidence="1 7">Cell membrane</location>
        <topology evidence="1 7">Multi-pass membrane protein</topology>
    </subcellularLocation>
</comment>
<sequence length="303" mass="31617">MSEITRPASPDRDARSPRSPDETHPRRAPESRGFRLRARDIPQLIAALILLFLVIAAIFPALFAPGDPLAIDPAAGFQPPGGAHPFGTDGSGRDLYTRVIHGAGPSLLIGLGATALGIGLATVLGFLAGLGPRWLDFGTSRLIEVLLAFPGLVLALLVMVISGPGAFGATVAVGLATAPGYARIIRGRVREIAGSGYVEAARVQGRGRVRILTRHILPGTARSLASLATLGLGQAIVWVCALSFLGLGVAPPAAEWGALLNEGRQFIATFWWLTFFPGLFIVLTAVSATVLGRGLARTDRSAS</sequence>
<keyword evidence="5 7" id="KW-1133">Transmembrane helix</keyword>
<evidence type="ECO:0000313" key="10">
    <source>
        <dbReference type="EMBL" id="RLP82319.1"/>
    </source>
</evidence>
<dbReference type="PANTHER" id="PTHR43386">
    <property type="entry name" value="OLIGOPEPTIDE TRANSPORT SYSTEM PERMEASE PROTEIN APPC"/>
    <property type="match status" value="1"/>
</dbReference>